<keyword evidence="1" id="KW-0812">Transmembrane</keyword>
<proteinExistence type="predicted"/>
<keyword evidence="3" id="KW-1185">Reference proteome</keyword>
<gene>
    <name evidence="2" type="ORF">ACFOEE_09555</name>
</gene>
<sequence>MSNRAPLVVYLDKKYLLAFRITMLLVSLPFLHDVYVIVASGIADSGEYIVNRGEGWGYNAYLFKKSAFAFLFVWLGTLGAKDKSEISNGN</sequence>
<accession>A0ABV7CJH7</accession>
<dbReference type="RefSeq" id="WP_377123579.1">
    <property type="nucleotide sequence ID" value="NZ_JBHRSD010000014.1"/>
</dbReference>
<protein>
    <recommendedName>
        <fullName evidence="4">Pilin</fullName>
    </recommendedName>
</protein>
<keyword evidence="1" id="KW-1133">Transmembrane helix</keyword>
<evidence type="ECO:0000313" key="3">
    <source>
        <dbReference type="Proteomes" id="UP001595453"/>
    </source>
</evidence>
<dbReference type="Proteomes" id="UP001595453">
    <property type="component" value="Unassembled WGS sequence"/>
</dbReference>
<organism evidence="2 3">
    <name type="scientific">Pseudoalteromonas fenneropenaei</name>
    <dbReference type="NCBI Taxonomy" id="1737459"/>
    <lineage>
        <taxon>Bacteria</taxon>
        <taxon>Pseudomonadati</taxon>
        <taxon>Pseudomonadota</taxon>
        <taxon>Gammaproteobacteria</taxon>
        <taxon>Alteromonadales</taxon>
        <taxon>Pseudoalteromonadaceae</taxon>
        <taxon>Pseudoalteromonas</taxon>
    </lineage>
</organism>
<evidence type="ECO:0008006" key="4">
    <source>
        <dbReference type="Google" id="ProtNLM"/>
    </source>
</evidence>
<dbReference type="EMBL" id="JBHRSD010000014">
    <property type="protein sequence ID" value="MFC3032762.1"/>
    <property type="molecule type" value="Genomic_DNA"/>
</dbReference>
<keyword evidence="1" id="KW-0472">Membrane</keyword>
<feature type="transmembrane region" description="Helical" evidence="1">
    <location>
        <begin position="62"/>
        <end position="80"/>
    </location>
</feature>
<evidence type="ECO:0000313" key="2">
    <source>
        <dbReference type="EMBL" id="MFC3032762.1"/>
    </source>
</evidence>
<reference evidence="3" key="1">
    <citation type="journal article" date="2019" name="Int. J. Syst. Evol. Microbiol.">
        <title>The Global Catalogue of Microorganisms (GCM) 10K type strain sequencing project: providing services to taxonomists for standard genome sequencing and annotation.</title>
        <authorList>
            <consortium name="The Broad Institute Genomics Platform"/>
            <consortium name="The Broad Institute Genome Sequencing Center for Infectious Disease"/>
            <person name="Wu L."/>
            <person name="Ma J."/>
        </authorList>
    </citation>
    <scope>NUCLEOTIDE SEQUENCE [LARGE SCALE GENOMIC DNA]</scope>
    <source>
        <strain evidence="3">KCTC 42730</strain>
    </source>
</reference>
<evidence type="ECO:0000256" key="1">
    <source>
        <dbReference type="SAM" id="Phobius"/>
    </source>
</evidence>
<feature type="transmembrane region" description="Helical" evidence="1">
    <location>
        <begin position="21"/>
        <end position="42"/>
    </location>
</feature>
<comment type="caution">
    <text evidence="2">The sequence shown here is derived from an EMBL/GenBank/DDBJ whole genome shotgun (WGS) entry which is preliminary data.</text>
</comment>
<name>A0ABV7CJH7_9GAMM</name>